<dbReference type="SUPFAM" id="SSF56112">
    <property type="entry name" value="Protein kinase-like (PK-like)"/>
    <property type="match status" value="1"/>
</dbReference>
<dbReference type="EMBL" id="KQ483792">
    <property type="protein sequence ID" value="KYP41141.1"/>
    <property type="molecule type" value="Genomic_DNA"/>
</dbReference>
<evidence type="ECO:0000256" key="12">
    <source>
        <dbReference type="ARBA" id="ARBA00023157"/>
    </source>
</evidence>
<dbReference type="Gene3D" id="1.10.510.10">
    <property type="entry name" value="Transferase(Phosphotransferase) domain 1"/>
    <property type="match status" value="1"/>
</dbReference>
<evidence type="ECO:0000256" key="5">
    <source>
        <dbReference type="ARBA" id="ARBA00022692"/>
    </source>
</evidence>
<evidence type="ECO:0000256" key="17">
    <source>
        <dbReference type="PIRNR" id="PIRNR000641"/>
    </source>
</evidence>
<dbReference type="OMA" id="WPNPWLV"/>
<keyword evidence="3" id="KW-0245">EGF-like domain</keyword>
<name>A0A151RF37_CAJCA</name>
<dbReference type="Gene3D" id="2.90.10.10">
    <property type="entry name" value="Bulb-type lectin domain"/>
    <property type="match status" value="1"/>
</dbReference>
<comment type="similarity">
    <text evidence="17">Belongs to the protein kinase superfamily. Ser/Thr protein kinase family.</text>
</comment>
<evidence type="ECO:0000256" key="16">
    <source>
        <dbReference type="ARBA" id="ARBA00048679"/>
    </source>
</evidence>
<protein>
    <recommendedName>
        <fullName evidence="17">Receptor-like serine/threonine-protein kinase</fullName>
        <ecNumber evidence="17">2.7.11.1</ecNumber>
    </recommendedName>
</protein>
<dbReference type="InterPro" id="IPR017441">
    <property type="entry name" value="Protein_kinase_ATP_BS"/>
</dbReference>
<evidence type="ECO:0000256" key="9">
    <source>
        <dbReference type="ARBA" id="ARBA00022840"/>
    </source>
</evidence>
<dbReference type="GO" id="GO:0004674">
    <property type="term" value="F:protein serine/threonine kinase activity"/>
    <property type="evidence" value="ECO:0007669"/>
    <property type="project" value="UniProtKB-KW"/>
</dbReference>
<dbReference type="Gramene" id="C.cajan_38086.t">
    <property type="protein sequence ID" value="C.cajan_38086.t"/>
    <property type="gene ID" value="C.cajan_38086"/>
</dbReference>
<keyword evidence="5" id="KW-0812">Transmembrane</keyword>
<dbReference type="GO" id="GO:0005524">
    <property type="term" value="F:ATP binding"/>
    <property type="evidence" value="ECO:0007669"/>
    <property type="project" value="UniProtKB-UniRule"/>
</dbReference>
<evidence type="ECO:0000256" key="4">
    <source>
        <dbReference type="ARBA" id="ARBA00022679"/>
    </source>
</evidence>
<dbReference type="PROSITE" id="PS50927">
    <property type="entry name" value="BULB_LECTIN"/>
    <property type="match status" value="1"/>
</dbReference>
<keyword evidence="13 22" id="KW-0675">Receptor</keyword>
<dbReference type="Pfam" id="PF01453">
    <property type="entry name" value="B_lectin"/>
    <property type="match status" value="1"/>
</dbReference>
<proteinExistence type="inferred from homology"/>
<dbReference type="InterPro" id="IPR024171">
    <property type="entry name" value="SRK-like_kinase"/>
</dbReference>
<dbReference type="PANTHER" id="PTHR47974:SF3">
    <property type="entry name" value="RECEPTOR-LIKE SERINE_THREONINE-PROTEIN KINASE"/>
    <property type="match status" value="1"/>
</dbReference>
<feature type="binding site" evidence="18">
    <location>
        <position position="496"/>
    </location>
    <ligand>
        <name>ATP</name>
        <dbReference type="ChEBI" id="CHEBI:30616"/>
    </ligand>
</feature>
<keyword evidence="12" id="KW-1015">Disulfide bond</keyword>
<dbReference type="InterPro" id="IPR003609">
    <property type="entry name" value="Pan_app"/>
</dbReference>
<evidence type="ECO:0000256" key="14">
    <source>
        <dbReference type="ARBA" id="ARBA00023180"/>
    </source>
</evidence>
<feature type="domain" description="Bulb-type lectin" evidence="20">
    <location>
        <begin position="1"/>
        <end position="72"/>
    </location>
</feature>
<comment type="catalytic activity">
    <reaction evidence="16 17">
        <text>L-seryl-[protein] + ATP = O-phospho-L-seryl-[protein] + ADP + H(+)</text>
        <dbReference type="Rhea" id="RHEA:17989"/>
        <dbReference type="Rhea" id="RHEA-COMP:9863"/>
        <dbReference type="Rhea" id="RHEA-COMP:11604"/>
        <dbReference type="ChEBI" id="CHEBI:15378"/>
        <dbReference type="ChEBI" id="CHEBI:29999"/>
        <dbReference type="ChEBI" id="CHEBI:30616"/>
        <dbReference type="ChEBI" id="CHEBI:83421"/>
        <dbReference type="ChEBI" id="CHEBI:456216"/>
        <dbReference type="EC" id="2.7.11.1"/>
    </reaction>
</comment>
<dbReference type="PANTHER" id="PTHR47974">
    <property type="entry name" value="OS07G0415500 PROTEIN"/>
    <property type="match status" value="1"/>
</dbReference>
<dbReference type="InterPro" id="IPR011009">
    <property type="entry name" value="Kinase-like_dom_sf"/>
</dbReference>
<dbReference type="GO" id="GO:0016020">
    <property type="term" value="C:membrane"/>
    <property type="evidence" value="ECO:0007669"/>
    <property type="project" value="UniProtKB-SubCell"/>
</dbReference>
<dbReference type="PIRSF" id="PIRSF000641">
    <property type="entry name" value="SRK"/>
    <property type="match status" value="1"/>
</dbReference>
<evidence type="ECO:0000256" key="10">
    <source>
        <dbReference type="ARBA" id="ARBA00022989"/>
    </source>
</evidence>
<keyword evidence="8 17" id="KW-0418">Kinase</keyword>
<dbReference type="GO" id="GO:0048544">
    <property type="term" value="P:recognition of pollen"/>
    <property type="evidence" value="ECO:0007669"/>
    <property type="project" value="InterPro"/>
</dbReference>
<evidence type="ECO:0000313" key="23">
    <source>
        <dbReference type="Proteomes" id="UP000075243"/>
    </source>
</evidence>
<dbReference type="InterPro" id="IPR008271">
    <property type="entry name" value="Ser/Thr_kinase_AS"/>
</dbReference>
<dbReference type="InterPro" id="IPR000719">
    <property type="entry name" value="Prot_kinase_dom"/>
</dbReference>
<dbReference type="PROSITE" id="PS00107">
    <property type="entry name" value="PROTEIN_KINASE_ATP"/>
    <property type="match status" value="1"/>
</dbReference>
<dbReference type="InterPro" id="IPR036426">
    <property type="entry name" value="Bulb-type_lectin_dom_sf"/>
</dbReference>
<dbReference type="Pfam" id="PF00954">
    <property type="entry name" value="S_locus_glycop"/>
    <property type="match status" value="1"/>
</dbReference>
<dbReference type="FunFam" id="3.30.200.20:FF:000059">
    <property type="entry name" value="S-receptor-like serine/threonine-protein kinase"/>
    <property type="match status" value="1"/>
</dbReference>
<keyword evidence="23" id="KW-1185">Reference proteome</keyword>
<feature type="domain" description="Apple" evidence="21">
    <location>
        <begin position="261"/>
        <end position="343"/>
    </location>
</feature>
<dbReference type="InterPro" id="IPR000858">
    <property type="entry name" value="S_locus_glycoprot_dom"/>
</dbReference>
<dbReference type="PROSITE" id="PS50011">
    <property type="entry name" value="PROTEIN_KINASE_DOM"/>
    <property type="match status" value="1"/>
</dbReference>
<dbReference type="Gene3D" id="3.30.200.20">
    <property type="entry name" value="Phosphorylase Kinase, domain 1"/>
    <property type="match status" value="1"/>
</dbReference>
<dbReference type="EC" id="2.7.11.1" evidence="17"/>
<evidence type="ECO:0000256" key="15">
    <source>
        <dbReference type="ARBA" id="ARBA00047899"/>
    </source>
</evidence>
<evidence type="ECO:0000313" key="22">
    <source>
        <dbReference type="EMBL" id="KYP41141.1"/>
    </source>
</evidence>
<keyword evidence="6" id="KW-0732">Signal</keyword>
<evidence type="ECO:0000256" key="2">
    <source>
        <dbReference type="ARBA" id="ARBA00022527"/>
    </source>
</evidence>
<dbReference type="AlphaFoldDB" id="A0A151RF37"/>
<evidence type="ECO:0000256" key="6">
    <source>
        <dbReference type="ARBA" id="ARBA00022729"/>
    </source>
</evidence>
<dbReference type="InterPro" id="IPR001480">
    <property type="entry name" value="Bulb-type_lectin_dom"/>
</dbReference>
<dbReference type="SMART" id="SM00220">
    <property type="entry name" value="S_TKc"/>
    <property type="match status" value="1"/>
</dbReference>
<evidence type="ECO:0000256" key="8">
    <source>
        <dbReference type="ARBA" id="ARBA00022777"/>
    </source>
</evidence>
<accession>A0A151RF37</accession>
<evidence type="ECO:0000256" key="18">
    <source>
        <dbReference type="PROSITE-ProRule" id="PRU10141"/>
    </source>
</evidence>
<reference evidence="22" key="1">
    <citation type="journal article" date="2012" name="Nat. Biotechnol.">
        <title>Draft genome sequence of pigeonpea (Cajanus cajan), an orphan legume crop of resource-poor farmers.</title>
        <authorList>
            <person name="Varshney R.K."/>
            <person name="Chen W."/>
            <person name="Li Y."/>
            <person name="Bharti A.K."/>
            <person name="Saxena R.K."/>
            <person name="Schlueter J.A."/>
            <person name="Donoghue M.T."/>
            <person name="Azam S."/>
            <person name="Fan G."/>
            <person name="Whaley A.M."/>
            <person name="Farmer A.D."/>
            <person name="Sheridan J."/>
            <person name="Iwata A."/>
            <person name="Tuteja R."/>
            <person name="Penmetsa R.V."/>
            <person name="Wu W."/>
            <person name="Upadhyaya H.D."/>
            <person name="Yang S.P."/>
            <person name="Shah T."/>
            <person name="Saxena K.B."/>
            <person name="Michael T."/>
            <person name="McCombie W.R."/>
            <person name="Yang B."/>
            <person name="Zhang G."/>
            <person name="Yang H."/>
            <person name="Wang J."/>
            <person name="Spillane C."/>
            <person name="Cook D.R."/>
            <person name="May G.D."/>
            <person name="Xu X."/>
            <person name="Jackson S.A."/>
        </authorList>
    </citation>
    <scope>NUCLEOTIDE SEQUENCE [LARGE SCALE GENOMIC DNA]</scope>
</reference>
<dbReference type="PROSITE" id="PS00108">
    <property type="entry name" value="PROTEIN_KINASE_ST"/>
    <property type="match status" value="1"/>
</dbReference>
<dbReference type="FunFam" id="1.10.510.10:FF:000537">
    <property type="entry name" value="Putative receptor-like protein kinase"/>
    <property type="match status" value="1"/>
</dbReference>
<evidence type="ECO:0000256" key="1">
    <source>
        <dbReference type="ARBA" id="ARBA00004479"/>
    </source>
</evidence>
<sequence>MVWMANRENPVNGKRSKLSLLQTGNLVLFDAGQQNVWSSNTVSLALTELRLKDDGNLVLHEFQGGNSLLLWQSFDFPTHTLLPGQPLTRHTQLVSSRSESNHSSGFYKLFFDDDNVLRLIYDGPDVSSVYWPNPWLVSWDAGRSTYNSSRFAALDSLGRFLSSDDFTFKTSDYGVVNKRRLKIDCDGNLRVYTMRDDESNRWFVSWQARADTCNIHGICGANSVCSYDAKVGRKCSCLPGHRVKNHSDWSYGCEPLFVFTCNGSESSFLEMPGVEIYGYDSNYSEPNTLAYCENLCLEDCNCKGFQYSYNDEALSLELSGRSSSFTSRLKRTSFSTCMAERSTPGASSLACRVAFTKPFLCSTKMCRSVSTSRLSSSAFVATIFSRSALRAATSSSLPLRNTSSQRHLSAASPSSVFNAETLSSSECTQLREKVERTRQKSSTDQNGYHVVTNRFRKYSYSELKKATKGFSEEIGKGGGGVVYKGILSDQRHAAIKRLYEAKQGEGEFLAEVSIIGRLNHMNLIEMWGYCAEGKHRLLVYEYMENGSLAQKLSSNTLDWDKRYNIALGVARVLAYLHEECLEWILHCDIKPQNILLDSSYEPKVADFGLSKLLNRNNLNNSSFSMIRGTRGYMAPEWVLNLAITSKVDVYSYGIVLLEMITGKSPIQNIDGEDSYNGRLVTWVREKRSGTSWLEHIIDPAIKTNYDECKMEILVKVALHCVEEDKDIRPTMSQVLEMLQSHESDPQ</sequence>
<evidence type="ECO:0000259" key="19">
    <source>
        <dbReference type="PROSITE" id="PS50011"/>
    </source>
</evidence>
<evidence type="ECO:0000259" key="20">
    <source>
        <dbReference type="PROSITE" id="PS50927"/>
    </source>
</evidence>
<dbReference type="CDD" id="cd00028">
    <property type="entry name" value="B_lectin"/>
    <property type="match status" value="1"/>
</dbReference>
<dbReference type="Pfam" id="PF00069">
    <property type="entry name" value="Pkinase"/>
    <property type="match status" value="1"/>
</dbReference>
<evidence type="ECO:0000256" key="13">
    <source>
        <dbReference type="ARBA" id="ARBA00023170"/>
    </source>
</evidence>
<keyword evidence="10" id="KW-1133">Transmembrane helix</keyword>
<dbReference type="SUPFAM" id="SSF51110">
    <property type="entry name" value="alpha-D-mannose-specific plant lectins"/>
    <property type="match status" value="1"/>
</dbReference>
<keyword evidence="4 17" id="KW-0808">Transferase</keyword>
<keyword evidence="11" id="KW-0472">Membrane</keyword>
<keyword evidence="2 17" id="KW-0723">Serine/threonine-protein kinase</keyword>
<keyword evidence="7 17" id="KW-0547">Nucleotide-binding</keyword>
<evidence type="ECO:0000256" key="11">
    <source>
        <dbReference type="ARBA" id="ARBA00023136"/>
    </source>
</evidence>
<gene>
    <name evidence="22" type="ORF">KK1_037509</name>
</gene>
<dbReference type="GO" id="GO:0106310">
    <property type="term" value="F:protein serine kinase activity"/>
    <property type="evidence" value="ECO:0007669"/>
    <property type="project" value="RHEA"/>
</dbReference>
<evidence type="ECO:0000256" key="3">
    <source>
        <dbReference type="ARBA" id="ARBA00022536"/>
    </source>
</evidence>
<dbReference type="PROSITE" id="PS50948">
    <property type="entry name" value="PAN"/>
    <property type="match status" value="1"/>
</dbReference>
<feature type="domain" description="Protein kinase" evidence="19">
    <location>
        <begin position="468"/>
        <end position="744"/>
    </location>
</feature>
<organism evidence="22 23">
    <name type="scientific">Cajanus cajan</name>
    <name type="common">Pigeon pea</name>
    <name type="synonym">Cajanus indicus</name>
    <dbReference type="NCBI Taxonomy" id="3821"/>
    <lineage>
        <taxon>Eukaryota</taxon>
        <taxon>Viridiplantae</taxon>
        <taxon>Streptophyta</taxon>
        <taxon>Embryophyta</taxon>
        <taxon>Tracheophyta</taxon>
        <taxon>Spermatophyta</taxon>
        <taxon>Magnoliopsida</taxon>
        <taxon>eudicotyledons</taxon>
        <taxon>Gunneridae</taxon>
        <taxon>Pentapetalae</taxon>
        <taxon>rosids</taxon>
        <taxon>fabids</taxon>
        <taxon>Fabales</taxon>
        <taxon>Fabaceae</taxon>
        <taxon>Papilionoideae</taxon>
        <taxon>50 kb inversion clade</taxon>
        <taxon>NPAAA clade</taxon>
        <taxon>indigoferoid/millettioid clade</taxon>
        <taxon>Phaseoleae</taxon>
        <taxon>Cajanus</taxon>
    </lineage>
</organism>
<comment type="subcellular location">
    <subcellularLocation>
        <location evidence="1">Membrane</location>
        <topology evidence="1">Single-pass type I membrane protein</topology>
    </subcellularLocation>
</comment>
<keyword evidence="9 17" id="KW-0067">ATP-binding</keyword>
<comment type="catalytic activity">
    <reaction evidence="15 17">
        <text>L-threonyl-[protein] + ATP = O-phospho-L-threonyl-[protein] + ADP + H(+)</text>
        <dbReference type="Rhea" id="RHEA:46608"/>
        <dbReference type="Rhea" id="RHEA-COMP:11060"/>
        <dbReference type="Rhea" id="RHEA-COMP:11605"/>
        <dbReference type="ChEBI" id="CHEBI:15378"/>
        <dbReference type="ChEBI" id="CHEBI:30013"/>
        <dbReference type="ChEBI" id="CHEBI:30616"/>
        <dbReference type="ChEBI" id="CHEBI:61977"/>
        <dbReference type="ChEBI" id="CHEBI:456216"/>
        <dbReference type="EC" id="2.7.11.1"/>
    </reaction>
</comment>
<dbReference type="Proteomes" id="UP000075243">
    <property type="component" value="Unassembled WGS sequence"/>
</dbReference>
<evidence type="ECO:0000256" key="7">
    <source>
        <dbReference type="ARBA" id="ARBA00022741"/>
    </source>
</evidence>
<keyword evidence="14" id="KW-0325">Glycoprotein</keyword>
<evidence type="ECO:0000259" key="21">
    <source>
        <dbReference type="PROSITE" id="PS50948"/>
    </source>
</evidence>